<comment type="caution">
    <text evidence="11">The sequence shown here is derived from an EMBL/GenBank/DDBJ whole genome shotgun (WGS) entry which is preliminary data.</text>
</comment>
<dbReference type="SMART" id="SM00220">
    <property type="entry name" value="S_TKc"/>
    <property type="match status" value="1"/>
</dbReference>
<protein>
    <recommendedName>
        <fullName evidence="1">receptor protein-tyrosine kinase</fullName>
        <ecNumber evidence="1">2.7.10.1</ecNumber>
    </recommendedName>
</protein>
<keyword evidence="5" id="KW-0418">Kinase</keyword>
<dbReference type="InterPro" id="IPR011009">
    <property type="entry name" value="Kinase-like_dom_sf"/>
</dbReference>
<dbReference type="Gene3D" id="6.10.250.2930">
    <property type="match status" value="1"/>
</dbReference>
<feature type="region of interest" description="Disordered" evidence="8">
    <location>
        <begin position="246"/>
        <end position="271"/>
    </location>
</feature>
<feature type="transmembrane region" description="Helical" evidence="9">
    <location>
        <begin position="216"/>
        <end position="238"/>
    </location>
</feature>
<dbReference type="Pfam" id="PF00069">
    <property type="entry name" value="Pkinase"/>
    <property type="match status" value="1"/>
</dbReference>
<feature type="region of interest" description="Disordered" evidence="8">
    <location>
        <begin position="701"/>
        <end position="728"/>
    </location>
</feature>
<sequence length="759" mass="83317">MFEKNFTAIGLTGNVVTMTAFLGSGVVQWTSGAPSVNIPIVNPSKLDVFKGTGLTNDMVLNMVTYEDNIFIHYKKKGTQEPQLYLIKASEKDKQSTRMPVKVNSNTKLMPVSNGGVALVDFGGLPSQLDVTYYTDSLNPVGPVAPYAVPNSLSMNGIVDKDLIVIDSDNVRFVTPGGIVPSKAPGSGNGDNTDPDRPAHSATALPSGEHQSSKSEIPVIIGGVVGGLALVVLVAFLVIRRKRKTRKGNTTSRSLFSKKQQDLFPPRADDSLVPLGLYNQERSLPPPPRDQDDDLERMGYNAYQRGHDTHMRSAEAPERAAFLSNHNHQRSSTQPSMDETIPSGKLFEEKIQLQVIRYEVPDAHLMAPHGTIGRLVLGTYHIISDPKSARSVKPQGGVNKQGLARSGTVVVRKNRGSVLSGRNSPLVEMAEESSMLLTDAENQHTFEGATLKWYMTEIHWKREAALLKRLKSPIFVMELLESYCIPALQNRAFTYPFVNAMGGRTSLLSDLNPVKTAQHTRAILRSISAAVEWCHRHGVVHLNIQPGSFFLEDDIDPRTEDASWKLWDFTCARYIGERIGPFGGGGETVTPSQYQPPANPTNPDSFPYMDQQQHDRQMDRIGGNPLPAAYTAPELLEAWRSGDINFPVEANMDTWSLGCLYYEILTGSPLFPSSAEAWGVVGGWEQNGLWASSKNFHVPYPPSPSAGGVAPATNDSETNSPYERSQTLDPSGSIAKLLRDMMAMQPEARVSLETIMERIY</sequence>
<dbReference type="AlphaFoldDB" id="A0AAD4H5F0"/>
<evidence type="ECO:0000313" key="12">
    <source>
        <dbReference type="Proteomes" id="UP001194580"/>
    </source>
</evidence>
<organism evidence="11 12">
    <name type="scientific">Linnemannia exigua</name>
    <dbReference type="NCBI Taxonomy" id="604196"/>
    <lineage>
        <taxon>Eukaryota</taxon>
        <taxon>Fungi</taxon>
        <taxon>Fungi incertae sedis</taxon>
        <taxon>Mucoromycota</taxon>
        <taxon>Mortierellomycotina</taxon>
        <taxon>Mortierellomycetes</taxon>
        <taxon>Mortierellales</taxon>
        <taxon>Mortierellaceae</taxon>
        <taxon>Linnemannia</taxon>
    </lineage>
</organism>
<proteinExistence type="predicted"/>
<evidence type="ECO:0000256" key="1">
    <source>
        <dbReference type="ARBA" id="ARBA00011902"/>
    </source>
</evidence>
<keyword evidence="4" id="KW-0547">Nucleotide-binding</keyword>
<evidence type="ECO:0000259" key="10">
    <source>
        <dbReference type="PROSITE" id="PS50011"/>
    </source>
</evidence>
<dbReference type="InterPro" id="IPR050117">
    <property type="entry name" value="MAPK"/>
</dbReference>
<feature type="region of interest" description="Disordered" evidence="8">
    <location>
        <begin position="176"/>
        <end position="212"/>
    </location>
</feature>
<keyword evidence="3" id="KW-0808">Transferase</keyword>
<evidence type="ECO:0000256" key="3">
    <source>
        <dbReference type="ARBA" id="ARBA00022679"/>
    </source>
</evidence>
<dbReference type="Gene3D" id="1.10.510.10">
    <property type="entry name" value="Transferase(Phosphotransferase) domain 1"/>
    <property type="match status" value="1"/>
</dbReference>
<dbReference type="PROSITE" id="PS50011">
    <property type="entry name" value="PROTEIN_KINASE_DOM"/>
    <property type="match status" value="1"/>
</dbReference>
<dbReference type="InterPro" id="IPR000719">
    <property type="entry name" value="Prot_kinase_dom"/>
</dbReference>
<dbReference type="InterPro" id="IPR044912">
    <property type="entry name" value="Egfr_JX_dom"/>
</dbReference>
<dbReference type="GO" id="GO:0004714">
    <property type="term" value="F:transmembrane receptor protein tyrosine kinase activity"/>
    <property type="evidence" value="ECO:0007669"/>
    <property type="project" value="UniProtKB-EC"/>
</dbReference>
<evidence type="ECO:0000256" key="5">
    <source>
        <dbReference type="ARBA" id="ARBA00022777"/>
    </source>
</evidence>
<evidence type="ECO:0000256" key="2">
    <source>
        <dbReference type="ARBA" id="ARBA00022527"/>
    </source>
</evidence>
<keyword evidence="9" id="KW-1133">Transmembrane helix</keyword>
<keyword evidence="12" id="KW-1185">Reference proteome</keyword>
<dbReference type="Proteomes" id="UP001194580">
    <property type="component" value="Unassembled WGS sequence"/>
</dbReference>
<keyword evidence="7" id="KW-0829">Tyrosine-protein kinase</keyword>
<dbReference type="GO" id="GO:0005524">
    <property type="term" value="F:ATP binding"/>
    <property type="evidence" value="ECO:0007669"/>
    <property type="project" value="UniProtKB-KW"/>
</dbReference>
<evidence type="ECO:0000313" key="11">
    <source>
        <dbReference type="EMBL" id="KAG0271429.1"/>
    </source>
</evidence>
<dbReference type="EC" id="2.7.10.1" evidence="1"/>
<evidence type="ECO:0000256" key="6">
    <source>
        <dbReference type="ARBA" id="ARBA00022840"/>
    </source>
</evidence>
<dbReference type="EMBL" id="JAAAIL010001145">
    <property type="protein sequence ID" value="KAG0271429.1"/>
    <property type="molecule type" value="Genomic_DNA"/>
</dbReference>
<name>A0AAD4H5F0_9FUNG</name>
<reference evidence="11" key="1">
    <citation type="journal article" date="2020" name="Fungal Divers.">
        <title>Resolving the Mortierellaceae phylogeny through synthesis of multi-gene phylogenetics and phylogenomics.</title>
        <authorList>
            <person name="Vandepol N."/>
            <person name="Liber J."/>
            <person name="Desiro A."/>
            <person name="Na H."/>
            <person name="Kennedy M."/>
            <person name="Barry K."/>
            <person name="Grigoriev I.V."/>
            <person name="Miller A.N."/>
            <person name="O'Donnell K."/>
            <person name="Stajich J.E."/>
            <person name="Bonito G."/>
        </authorList>
    </citation>
    <scope>NUCLEOTIDE SEQUENCE</scope>
    <source>
        <strain evidence="11">NRRL 28262</strain>
    </source>
</reference>
<evidence type="ECO:0000256" key="9">
    <source>
        <dbReference type="SAM" id="Phobius"/>
    </source>
</evidence>
<evidence type="ECO:0000256" key="4">
    <source>
        <dbReference type="ARBA" id="ARBA00022741"/>
    </source>
</evidence>
<evidence type="ECO:0000256" key="8">
    <source>
        <dbReference type="SAM" id="MobiDB-lite"/>
    </source>
</evidence>
<dbReference type="GO" id="GO:0004674">
    <property type="term" value="F:protein serine/threonine kinase activity"/>
    <property type="evidence" value="ECO:0007669"/>
    <property type="project" value="UniProtKB-KW"/>
</dbReference>
<evidence type="ECO:0000256" key="7">
    <source>
        <dbReference type="ARBA" id="ARBA00023137"/>
    </source>
</evidence>
<dbReference type="PANTHER" id="PTHR24055">
    <property type="entry name" value="MITOGEN-ACTIVATED PROTEIN KINASE"/>
    <property type="match status" value="1"/>
</dbReference>
<keyword evidence="6" id="KW-0067">ATP-binding</keyword>
<keyword evidence="9" id="KW-0812">Transmembrane</keyword>
<feature type="compositionally biased region" description="Polar residues" evidence="8">
    <location>
        <begin position="712"/>
        <end position="728"/>
    </location>
</feature>
<dbReference type="SUPFAM" id="SSF56112">
    <property type="entry name" value="Protein kinase-like (PK-like)"/>
    <property type="match status" value="1"/>
</dbReference>
<keyword evidence="2" id="KW-0723">Serine/threonine-protein kinase</keyword>
<dbReference type="CDD" id="cd12087">
    <property type="entry name" value="TM_EGFR-like"/>
    <property type="match status" value="1"/>
</dbReference>
<accession>A0AAD4H5F0</accession>
<feature type="domain" description="Protein kinase" evidence="10">
    <location>
        <begin position="394"/>
        <end position="759"/>
    </location>
</feature>
<gene>
    <name evidence="11" type="ORF">BGZ95_000764</name>
</gene>
<keyword evidence="9" id="KW-0472">Membrane</keyword>